<dbReference type="Gene3D" id="3.90.79.10">
    <property type="entry name" value="Nucleoside Triphosphate Pyrophosphohydrolase"/>
    <property type="match status" value="1"/>
</dbReference>
<dbReference type="SUPFAM" id="SSF55811">
    <property type="entry name" value="Nudix"/>
    <property type="match status" value="1"/>
</dbReference>
<keyword evidence="8" id="KW-1185">Reference proteome</keyword>
<organism evidence="7 8">
    <name type="scientific">Neobacillus mesonae</name>
    <dbReference type="NCBI Taxonomy" id="1193713"/>
    <lineage>
        <taxon>Bacteria</taxon>
        <taxon>Bacillati</taxon>
        <taxon>Bacillota</taxon>
        <taxon>Bacilli</taxon>
        <taxon>Bacillales</taxon>
        <taxon>Bacillaceae</taxon>
        <taxon>Neobacillus</taxon>
    </lineage>
</organism>
<sequence length="159" mass="18137">MLKYTICFIKKNGELLLINRRKSPNMGKWNGVGGKIEKDESPYQGVMREVLEETGLELDEVVHAGNVIWKSDMEVSGMYVFLADLLKDVHLPTPLKMDEGILDWKPLEWILHPDNGGVVSNMKMFLPKMLNGEYGLEHIFEYVGEDVVNYTTSPLPIRV</sequence>
<dbReference type="STRING" id="1193713.GCA_001636315_02458"/>
<dbReference type="KEGG" id="nmk:CHR53_27695"/>
<evidence type="ECO:0000259" key="6">
    <source>
        <dbReference type="PROSITE" id="PS51462"/>
    </source>
</evidence>
<gene>
    <name evidence="7" type="ORF">CHR53_27695</name>
</gene>
<dbReference type="PROSITE" id="PS00893">
    <property type="entry name" value="NUDIX_BOX"/>
    <property type="match status" value="1"/>
</dbReference>
<dbReference type="Pfam" id="PF00293">
    <property type="entry name" value="NUDIX"/>
    <property type="match status" value="1"/>
</dbReference>
<keyword evidence="3" id="KW-0479">Metal-binding</keyword>
<dbReference type="RefSeq" id="WP_066389820.1">
    <property type="nucleotide sequence ID" value="NZ_CP022572.1"/>
</dbReference>
<keyword evidence="4" id="KW-0378">Hydrolase</keyword>
<dbReference type="PANTHER" id="PTHR43758">
    <property type="entry name" value="7,8-DIHYDRO-8-OXOGUANINE TRIPHOSPHATASE"/>
    <property type="match status" value="1"/>
</dbReference>
<evidence type="ECO:0000256" key="1">
    <source>
        <dbReference type="ARBA" id="ARBA00001946"/>
    </source>
</evidence>
<protein>
    <submittedName>
        <fullName evidence="7">8-oxo-dGTP diphosphatase</fullName>
    </submittedName>
</protein>
<dbReference type="PANTHER" id="PTHR43758:SF2">
    <property type="entry name" value="OXIDIZED PURINE NUCLEOSIDE TRIPHOSPHATE HYDROLASE"/>
    <property type="match status" value="1"/>
</dbReference>
<dbReference type="GO" id="GO:0016818">
    <property type="term" value="F:hydrolase activity, acting on acid anhydrides, in phosphorus-containing anhydrides"/>
    <property type="evidence" value="ECO:0007669"/>
    <property type="project" value="TreeGrafter"/>
</dbReference>
<dbReference type="Proteomes" id="UP000282892">
    <property type="component" value="Chromosome"/>
</dbReference>
<dbReference type="GO" id="GO:0005737">
    <property type="term" value="C:cytoplasm"/>
    <property type="evidence" value="ECO:0007669"/>
    <property type="project" value="TreeGrafter"/>
</dbReference>
<dbReference type="PROSITE" id="PS51462">
    <property type="entry name" value="NUDIX"/>
    <property type="match status" value="1"/>
</dbReference>
<keyword evidence="5" id="KW-0460">Magnesium</keyword>
<proteinExistence type="inferred from homology"/>
<comment type="similarity">
    <text evidence="2">Belongs to the Nudix hydrolase family.</text>
</comment>
<dbReference type="InterPro" id="IPR000086">
    <property type="entry name" value="NUDIX_hydrolase_dom"/>
</dbReference>
<feature type="domain" description="Nudix hydrolase" evidence="6">
    <location>
        <begin position="1"/>
        <end position="131"/>
    </location>
</feature>
<comment type="cofactor">
    <cofactor evidence="1">
        <name>Mg(2+)</name>
        <dbReference type="ChEBI" id="CHEBI:18420"/>
    </cofactor>
</comment>
<dbReference type="GO" id="GO:0046872">
    <property type="term" value="F:metal ion binding"/>
    <property type="evidence" value="ECO:0007669"/>
    <property type="project" value="UniProtKB-KW"/>
</dbReference>
<dbReference type="AlphaFoldDB" id="A0A3Q9QW68"/>
<dbReference type="EMBL" id="CP022572">
    <property type="protein sequence ID" value="AZU64711.1"/>
    <property type="molecule type" value="Genomic_DNA"/>
</dbReference>
<evidence type="ECO:0000256" key="5">
    <source>
        <dbReference type="ARBA" id="ARBA00022842"/>
    </source>
</evidence>
<evidence type="ECO:0000313" key="7">
    <source>
        <dbReference type="EMBL" id="AZU64711.1"/>
    </source>
</evidence>
<dbReference type="CDD" id="cd18886">
    <property type="entry name" value="NUDIX_MutT_Nudt1"/>
    <property type="match status" value="1"/>
</dbReference>
<evidence type="ECO:0000256" key="3">
    <source>
        <dbReference type="ARBA" id="ARBA00022723"/>
    </source>
</evidence>
<dbReference type="InterPro" id="IPR020084">
    <property type="entry name" value="NUDIX_hydrolase_CS"/>
</dbReference>
<evidence type="ECO:0000313" key="8">
    <source>
        <dbReference type="Proteomes" id="UP000282892"/>
    </source>
</evidence>
<dbReference type="InterPro" id="IPR015797">
    <property type="entry name" value="NUDIX_hydrolase-like_dom_sf"/>
</dbReference>
<evidence type="ECO:0000256" key="2">
    <source>
        <dbReference type="ARBA" id="ARBA00005582"/>
    </source>
</evidence>
<reference evidence="7 8" key="1">
    <citation type="submission" date="2017-07" db="EMBL/GenBank/DDBJ databases">
        <title>The complete genome sequence of Bacillus mesonae strain H20-5, an efficient strain improving plant abiotic stress resistance.</title>
        <authorList>
            <person name="Kim S.Y."/>
            <person name="Song H."/>
            <person name="Sang M.K."/>
            <person name="Weon H.-Y."/>
            <person name="Song J."/>
        </authorList>
    </citation>
    <scope>NUCLEOTIDE SEQUENCE [LARGE SCALE GENOMIC DNA]</scope>
    <source>
        <strain evidence="7 8">H20-5</strain>
    </source>
</reference>
<dbReference type="OrthoDB" id="9804563at2"/>
<accession>A0A3Q9QW68</accession>
<evidence type="ECO:0000256" key="4">
    <source>
        <dbReference type="ARBA" id="ARBA00022801"/>
    </source>
</evidence>
<name>A0A3Q9QW68_9BACI</name>